<protein>
    <submittedName>
        <fullName evidence="1">Uncharacterized protein</fullName>
    </submittedName>
</protein>
<evidence type="ECO:0000313" key="1">
    <source>
        <dbReference type="EMBL" id="KAK6996392.1"/>
    </source>
</evidence>
<gene>
    <name evidence="1" type="ORF">R3P38DRAFT_3371041</name>
</gene>
<name>A0AAV9ZZ06_9AGAR</name>
<dbReference type="Proteomes" id="UP001362999">
    <property type="component" value="Unassembled WGS sequence"/>
</dbReference>
<comment type="caution">
    <text evidence="1">The sequence shown here is derived from an EMBL/GenBank/DDBJ whole genome shotgun (WGS) entry which is preliminary data.</text>
</comment>
<accession>A0AAV9ZZ06</accession>
<keyword evidence="2" id="KW-1185">Reference proteome</keyword>
<organism evidence="1 2">
    <name type="scientific">Favolaschia claudopus</name>
    <dbReference type="NCBI Taxonomy" id="2862362"/>
    <lineage>
        <taxon>Eukaryota</taxon>
        <taxon>Fungi</taxon>
        <taxon>Dikarya</taxon>
        <taxon>Basidiomycota</taxon>
        <taxon>Agaricomycotina</taxon>
        <taxon>Agaricomycetes</taxon>
        <taxon>Agaricomycetidae</taxon>
        <taxon>Agaricales</taxon>
        <taxon>Marasmiineae</taxon>
        <taxon>Mycenaceae</taxon>
        <taxon>Favolaschia</taxon>
    </lineage>
</organism>
<sequence>MERRAGGVPGRWTMTQTMLCSRLQIWQVRLIPSPSPTPSSPHQYGCQTFAVDTHGAAFAPARRLPSAEHCLRGSSARIVRLLNNLLNLHFLPLSKRWTAAARITTTTTANLALARLPGQGRTSLAKPTDPRPLPIIRAAVAISIFAPSAASLRMKLRPLLRSSPIPLLWRLITGAFCLLSRLNFFSRSSSSRHTSVATGSTF</sequence>
<dbReference type="AlphaFoldDB" id="A0AAV9ZZ06"/>
<dbReference type="EMBL" id="JAWWNJ010000097">
    <property type="protein sequence ID" value="KAK6996392.1"/>
    <property type="molecule type" value="Genomic_DNA"/>
</dbReference>
<proteinExistence type="predicted"/>
<evidence type="ECO:0000313" key="2">
    <source>
        <dbReference type="Proteomes" id="UP001362999"/>
    </source>
</evidence>
<reference evidence="1 2" key="1">
    <citation type="journal article" date="2024" name="J Genomics">
        <title>Draft genome sequencing and assembly of Favolaschia claudopus CIRM-BRFM 2984 isolated from oak limbs.</title>
        <authorList>
            <person name="Navarro D."/>
            <person name="Drula E."/>
            <person name="Chaduli D."/>
            <person name="Cazenave R."/>
            <person name="Ahrendt S."/>
            <person name="Wang J."/>
            <person name="Lipzen A."/>
            <person name="Daum C."/>
            <person name="Barry K."/>
            <person name="Grigoriev I.V."/>
            <person name="Favel A."/>
            <person name="Rosso M.N."/>
            <person name="Martin F."/>
        </authorList>
    </citation>
    <scope>NUCLEOTIDE SEQUENCE [LARGE SCALE GENOMIC DNA]</scope>
    <source>
        <strain evidence="1 2">CIRM-BRFM 2984</strain>
    </source>
</reference>